<evidence type="ECO:0000256" key="2">
    <source>
        <dbReference type="ARBA" id="ARBA00022692"/>
    </source>
</evidence>
<feature type="transmembrane region" description="Helical" evidence="5">
    <location>
        <begin position="207"/>
        <end position="224"/>
    </location>
</feature>
<reference evidence="6 7" key="1">
    <citation type="submission" date="2021-01" db="EMBL/GenBank/DDBJ databases">
        <title>Chromosome sequence of Serratia proteamaculans strain 94 rif-r, isolated from spoiled beef.</title>
        <authorList>
            <person name="Zaytseva Y.V."/>
            <person name="Iablokov S.N."/>
            <person name="Klyukina A."/>
        </authorList>
    </citation>
    <scope>NUCLEOTIDE SEQUENCE [LARGE SCALE GENOMIC DNA]</scope>
    <source>
        <strain evidence="6 7">94 rif-r</strain>
    </source>
</reference>
<dbReference type="PANTHER" id="PTHR37955">
    <property type="entry name" value="TELLURITE RESISTANCE PROTEIN TEHA"/>
    <property type="match status" value="1"/>
</dbReference>
<feature type="transmembrane region" description="Helical" evidence="5">
    <location>
        <begin position="111"/>
        <end position="131"/>
    </location>
</feature>
<evidence type="ECO:0000256" key="5">
    <source>
        <dbReference type="SAM" id="Phobius"/>
    </source>
</evidence>
<proteinExistence type="predicted"/>
<evidence type="ECO:0000256" key="4">
    <source>
        <dbReference type="ARBA" id="ARBA00023136"/>
    </source>
</evidence>
<feature type="transmembrane region" description="Helical" evidence="5">
    <location>
        <begin position="287"/>
        <end position="309"/>
    </location>
</feature>
<comment type="subcellular location">
    <subcellularLocation>
        <location evidence="1">Membrane</location>
        <topology evidence="1">Multi-pass membrane protein</topology>
    </subcellularLocation>
</comment>
<keyword evidence="2 5" id="KW-0812">Transmembrane</keyword>
<feature type="transmembrane region" description="Helical" evidence="5">
    <location>
        <begin position="84"/>
        <end position="105"/>
    </location>
</feature>
<organism evidence="6 7">
    <name type="scientific">Serratia proteamaculans</name>
    <dbReference type="NCBI Taxonomy" id="28151"/>
    <lineage>
        <taxon>Bacteria</taxon>
        <taxon>Pseudomonadati</taxon>
        <taxon>Pseudomonadota</taxon>
        <taxon>Gammaproteobacteria</taxon>
        <taxon>Enterobacterales</taxon>
        <taxon>Yersiniaceae</taxon>
        <taxon>Serratia</taxon>
    </lineage>
</organism>
<dbReference type="GO" id="GO:0005886">
    <property type="term" value="C:plasma membrane"/>
    <property type="evidence" value="ECO:0007669"/>
    <property type="project" value="TreeGrafter"/>
</dbReference>
<keyword evidence="3 5" id="KW-1133">Transmembrane helix</keyword>
<sequence length="325" mass="34879">MISVSSARLSWLPVALFGSVMGLAGLGQAWRMAHTQWGTPLWIAQIMSGVAVIVFVLLVVAYAIKAATGFEHVKAEFTHPIAGALFGTPLISALLLPAILAEISMPLARTLWILGAIGMTVFAWLMAVRWIGIRQQRVHAVPAWIVPLVGMLDIPLAVPALHFTKPPHALMVLGLSVGLFFAIPLFTIILSRLMFEEPMPAAMSPSLLIMLAPFAVGFSAYVITVGHVDLFAEGLFALTLLLLTVLLSRLRDLRHCCPFRVSWWAVSFPLSAAAGAGLRYAAFAQAIWADAIAVALLALATTVIAALFIRTITGIVRGEMQKLAG</sequence>
<dbReference type="EMBL" id="CP068391">
    <property type="protein sequence ID" value="QQX52976.1"/>
    <property type="molecule type" value="Genomic_DNA"/>
</dbReference>
<accession>A0A7U0N5P1</accession>
<keyword evidence="4 5" id="KW-0472">Membrane</keyword>
<dbReference type="Proteomes" id="UP000596176">
    <property type="component" value="Chromosome"/>
</dbReference>
<feature type="transmembrane region" description="Helical" evidence="5">
    <location>
        <begin position="42"/>
        <end position="64"/>
    </location>
</feature>
<feature type="transmembrane region" description="Helical" evidence="5">
    <location>
        <begin position="169"/>
        <end position="195"/>
    </location>
</feature>
<evidence type="ECO:0000256" key="1">
    <source>
        <dbReference type="ARBA" id="ARBA00004141"/>
    </source>
</evidence>
<protein>
    <submittedName>
        <fullName evidence="6">SLAC1 anion channel family protein</fullName>
    </submittedName>
</protein>
<dbReference type="InterPro" id="IPR004695">
    <property type="entry name" value="SLAC1/Mae1/Ssu1/TehA"/>
</dbReference>
<dbReference type="InterPro" id="IPR052951">
    <property type="entry name" value="Tellurite_res_ion_channel"/>
</dbReference>
<dbReference type="CDD" id="cd09323">
    <property type="entry name" value="TDT_SLAC1_like"/>
    <property type="match status" value="1"/>
</dbReference>
<evidence type="ECO:0000313" key="6">
    <source>
        <dbReference type="EMBL" id="QQX52976.1"/>
    </source>
</evidence>
<dbReference type="InterPro" id="IPR038665">
    <property type="entry name" value="Voltage-dep_anion_channel_sf"/>
</dbReference>
<dbReference type="Gene3D" id="1.50.10.150">
    <property type="entry name" value="Voltage-dependent anion channel"/>
    <property type="match status" value="1"/>
</dbReference>
<dbReference type="PANTHER" id="PTHR37955:SF1">
    <property type="entry name" value="DEP DOMAIN-CONTAINING PROTEIN"/>
    <property type="match status" value="1"/>
</dbReference>
<dbReference type="AlphaFoldDB" id="A0A7U0N5P1"/>
<evidence type="ECO:0000313" key="7">
    <source>
        <dbReference type="Proteomes" id="UP000596176"/>
    </source>
</evidence>
<feature type="transmembrane region" description="Helical" evidence="5">
    <location>
        <begin position="230"/>
        <end position="249"/>
    </location>
</feature>
<feature type="transmembrane region" description="Helical" evidence="5">
    <location>
        <begin position="143"/>
        <end position="163"/>
    </location>
</feature>
<dbReference type="GO" id="GO:0046583">
    <property type="term" value="F:monoatomic cation efflux transmembrane transporter activity"/>
    <property type="evidence" value="ECO:0007669"/>
    <property type="project" value="TreeGrafter"/>
</dbReference>
<name>A0A7U0N5P1_SERPR</name>
<dbReference type="RefSeq" id="WP_207976773.1">
    <property type="nucleotide sequence ID" value="NZ_CP068391.1"/>
</dbReference>
<dbReference type="Pfam" id="PF03595">
    <property type="entry name" value="SLAC1"/>
    <property type="match status" value="1"/>
</dbReference>
<evidence type="ECO:0000256" key="3">
    <source>
        <dbReference type="ARBA" id="ARBA00022989"/>
    </source>
</evidence>
<feature type="transmembrane region" description="Helical" evidence="5">
    <location>
        <begin position="12"/>
        <end position="30"/>
    </location>
</feature>
<feature type="transmembrane region" description="Helical" evidence="5">
    <location>
        <begin position="261"/>
        <end position="281"/>
    </location>
</feature>
<gene>
    <name evidence="6" type="ORF">JKX24_22905</name>
</gene>